<accession>A0A8H5J649</accession>
<organism evidence="2 3">
    <name type="scientific">Fusarium phyllophilum</name>
    <dbReference type="NCBI Taxonomy" id="47803"/>
    <lineage>
        <taxon>Eukaryota</taxon>
        <taxon>Fungi</taxon>
        <taxon>Dikarya</taxon>
        <taxon>Ascomycota</taxon>
        <taxon>Pezizomycotina</taxon>
        <taxon>Sordariomycetes</taxon>
        <taxon>Hypocreomycetidae</taxon>
        <taxon>Hypocreales</taxon>
        <taxon>Nectriaceae</taxon>
        <taxon>Fusarium</taxon>
        <taxon>Fusarium fujikuroi species complex</taxon>
    </lineage>
</organism>
<protein>
    <submittedName>
        <fullName evidence="2">Uncharacterized protein</fullName>
    </submittedName>
</protein>
<evidence type="ECO:0000313" key="3">
    <source>
        <dbReference type="Proteomes" id="UP000582016"/>
    </source>
</evidence>
<evidence type="ECO:0000256" key="1">
    <source>
        <dbReference type="SAM" id="MobiDB-lite"/>
    </source>
</evidence>
<dbReference type="Proteomes" id="UP000582016">
    <property type="component" value="Unassembled WGS sequence"/>
</dbReference>
<dbReference type="OrthoDB" id="5044951at2759"/>
<proteinExistence type="predicted"/>
<reference evidence="2 3" key="1">
    <citation type="submission" date="2020-05" db="EMBL/GenBank/DDBJ databases">
        <title>Identification and distribution of gene clusters putatively required for synthesis of sphingolipid metabolism inhibitors in phylogenetically diverse species of the filamentous fungus Fusarium.</title>
        <authorList>
            <person name="Kim H.-S."/>
            <person name="Busman M."/>
            <person name="Brown D.W."/>
            <person name="Divon H."/>
            <person name="Uhlig S."/>
            <person name="Proctor R.H."/>
        </authorList>
    </citation>
    <scope>NUCLEOTIDE SEQUENCE [LARGE SCALE GENOMIC DNA]</scope>
    <source>
        <strain evidence="2 3">NRRL 13617</strain>
    </source>
</reference>
<dbReference type="AlphaFoldDB" id="A0A8H5J649"/>
<evidence type="ECO:0000313" key="2">
    <source>
        <dbReference type="EMBL" id="KAF5548328.1"/>
    </source>
</evidence>
<keyword evidence="3" id="KW-1185">Reference proteome</keyword>
<gene>
    <name evidence="2" type="ORF">FPHYL_9943</name>
</gene>
<feature type="region of interest" description="Disordered" evidence="1">
    <location>
        <begin position="47"/>
        <end position="68"/>
    </location>
</feature>
<comment type="caution">
    <text evidence="2">The sequence shown here is derived from an EMBL/GenBank/DDBJ whole genome shotgun (WGS) entry which is preliminary data.</text>
</comment>
<name>A0A8H5J649_9HYPO</name>
<dbReference type="EMBL" id="JAAOAQ010000422">
    <property type="protein sequence ID" value="KAF5548328.1"/>
    <property type="molecule type" value="Genomic_DNA"/>
</dbReference>
<sequence length="129" mass="15204">MPGQSTSGQQSTPAQLPLGLVEKLIHLSFELKETRWQRDVAQRNANNWRRGSKLGQEMVTKSEKKYDDLKQSHEGLVKENEGLVKENQDLKKALEDMLNEKEILEMERKKFQTEKKDLEKRFRDLFARF</sequence>